<protein>
    <recommendedName>
        <fullName evidence="3 7">Superoxide dismutase</fullName>
        <ecNumber evidence="3 7">1.15.1.1</ecNumber>
    </recommendedName>
</protein>
<comment type="similarity">
    <text evidence="1 7">Belongs to the iron/manganese superoxide dismutase family.</text>
</comment>
<dbReference type="Pfam" id="PF00081">
    <property type="entry name" value="Sod_Fe_N"/>
    <property type="match status" value="1"/>
</dbReference>
<feature type="chain" id="PRO_5016926778" description="Superoxide dismutase" evidence="8">
    <location>
        <begin position="21"/>
        <end position="259"/>
    </location>
</feature>
<dbReference type="InterPro" id="IPR019832">
    <property type="entry name" value="Mn/Fe_SOD_C"/>
</dbReference>
<dbReference type="InterPro" id="IPR036314">
    <property type="entry name" value="SOD_C_sf"/>
</dbReference>
<organism evidence="11 12">
    <name type="scientific">Nostoc punctiforme NIES-2108</name>
    <dbReference type="NCBI Taxonomy" id="1356359"/>
    <lineage>
        <taxon>Bacteria</taxon>
        <taxon>Bacillati</taxon>
        <taxon>Cyanobacteriota</taxon>
        <taxon>Cyanophyceae</taxon>
        <taxon>Nostocales</taxon>
        <taxon>Nostocaceae</taxon>
        <taxon>Nostoc</taxon>
    </lineage>
</organism>
<evidence type="ECO:0000259" key="9">
    <source>
        <dbReference type="Pfam" id="PF00081"/>
    </source>
</evidence>
<dbReference type="EC" id="1.15.1.1" evidence="3 7"/>
<dbReference type="InterPro" id="IPR001189">
    <property type="entry name" value="Mn/Fe_SOD"/>
</dbReference>
<dbReference type="InterPro" id="IPR006311">
    <property type="entry name" value="TAT_signal"/>
</dbReference>
<dbReference type="Pfam" id="PF02777">
    <property type="entry name" value="Sod_Fe_C"/>
    <property type="match status" value="1"/>
</dbReference>
<evidence type="ECO:0000313" key="11">
    <source>
        <dbReference type="EMBL" id="RCJ40460.1"/>
    </source>
</evidence>
<feature type="binding site" evidence="6">
    <location>
        <position position="80"/>
    </location>
    <ligand>
        <name>Mn(2+)</name>
        <dbReference type="ChEBI" id="CHEBI:29035"/>
    </ligand>
</feature>
<name>A0A367RXK5_NOSPU</name>
<dbReference type="EMBL" id="LXQE01000075">
    <property type="protein sequence ID" value="RCJ40460.1"/>
    <property type="molecule type" value="Genomic_DNA"/>
</dbReference>
<evidence type="ECO:0000259" key="10">
    <source>
        <dbReference type="Pfam" id="PF02777"/>
    </source>
</evidence>
<gene>
    <name evidence="11" type="ORF">A6769_03620</name>
</gene>
<dbReference type="FunFam" id="1.10.287.990:FF:000001">
    <property type="entry name" value="Superoxide dismutase"/>
    <property type="match status" value="1"/>
</dbReference>
<feature type="domain" description="Manganese/iron superoxide dismutase N-terminal" evidence="9">
    <location>
        <begin position="57"/>
        <end position="143"/>
    </location>
</feature>
<feature type="binding site" evidence="6">
    <location>
        <position position="218"/>
    </location>
    <ligand>
        <name>Mn(2+)</name>
        <dbReference type="ChEBI" id="CHEBI:29035"/>
    </ligand>
</feature>
<dbReference type="GO" id="GO:0046872">
    <property type="term" value="F:metal ion binding"/>
    <property type="evidence" value="ECO:0007669"/>
    <property type="project" value="UniProtKB-KW"/>
</dbReference>
<feature type="signal peptide" evidence="8">
    <location>
        <begin position="1"/>
        <end position="20"/>
    </location>
</feature>
<comment type="function">
    <text evidence="7">Destroys radicals which are normally produced within the cells and which are toxic to biological systems.</text>
</comment>
<dbReference type="GO" id="GO:0005737">
    <property type="term" value="C:cytoplasm"/>
    <property type="evidence" value="ECO:0007669"/>
    <property type="project" value="TreeGrafter"/>
</dbReference>
<dbReference type="PANTHER" id="PTHR43595">
    <property type="entry name" value="37S RIBOSOMAL PROTEIN S26, MITOCHONDRIAL"/>
    <property type="match status" value="1"/>
</dbReference>
<dbReference type="InterPro" id="IPR019831">
    <property type="entry name" value="Mn/Fe_SOD_N"/>
</dbReference>
<dbReference type="AlphaFoldDB" id="A0A367RXK5"/>
<accession>A0A367RXK5</accession>
<dbReference type="PRINTS" id="PR01703">
    <property type="entry name" value="MNSODISMTASE"/>
</dbReference>
<dbReference type="Proteomes" id="UP000252085">
    <property type="component" value="Unassembled WGS sequence"/>
</dbReference>
<dbReference type="InterPro" id="IPR019833">
    <property type="entry name" value="Mn/Fe_SOD_BS"/>
</dbReference>
<keyword evidence="4 6" id="KW-0479">Metal-binding</keyword>
<evidence type="ECO:0000256" key="5">
    <source>
        <dbReference type="ARBA" id="ARBA00023002"/>
    </source>
</evidence>
<evidence type="ECO:0000256" key="1">
    <source>
        <dbReference type="ARBA" id="ARBA00008714"/>
    </source>
</evidence>
<dbReference type="GO" id="GO:0004784">
    <property type="term" value="F:superoxide dismutase activity"/>
    <property type="evidence" value="ECO:0007669"/>
    <property type="project" value="UniProtKB-EC"/>
</dbReference>
<comment type="subunit">
    <text evidence="2">Homodimer.</text>
</comment>
<dbReference type="Gene3D" id="1.10.287.990">
    <property type="entry name" value="Fe,Mn superoxide dismutase (SOD) domain"/>
    <property type="match status" value="1"/>
</dbReference>
<dbReference type="Gene3D" id="3.55.40.20">
    <property type="entry name" value="Iron/manganese superoxide dismutase, C-terminal domain"/>
    <property type="match status" value="1"/>
</dbReference>
<keyword evidence="8" id="KW-0732">Signal</keyword>
<evidence type="ECO:0000256" key="4">
    <source>
        <dbReference type="ARBA" id="ARBA00022723"/>
    </source>
</evidence>
<evidence type="ECO:0000256" key="6">
    <source>
        <dbReference type="PIRSR" id="PIRSR000349-1"/>
    </source>
</evidence>
<evidence type="ECO:0000256" key="3">
    <source>
        <dbReference type="ARBA" id="ARBA00012682"/>
    </source>
</evidence>
<dbReference type="PIRSF" id="PIRSF000349">
    <property type="entry name" value="SODismutase"/>
    <property type="match status" value="1"/>
</dbReference>
<comment type="caution">
    <text evidence="11">The sequence shown here is derived from an EMBL/GenBank/DDBJ whole genome shotgun (WGS) entry which is preliminary data.</text>
</comment>
<dbReference type="FunFam" id="3.55.40.20:FF:000001">
    <property type="entry name" value="Superoxide dismutase"/>
    <property type="match status" value="1"/>
</dbReference>
<feature type="binding site" evidence="6">
    <location>
        <position position="222"/>
    </location>
    <ligand>
        <name>Mn(2+)</name>
        <dbReference type="ChEBI" id="CHEBI:29035"/>
    </ligand>
</feature>
<evidence type="ECO:0000256" key="2">
    <source>
        <dbReference type="ARBA" id="ARBA00011738"/>
    </source>
</evidence>
<dbReference type="InterPro" id="IPR036324">
    <property type="entry name" value="Mn/Fe_SOD_N_sf"/>
</dbReference>
<feature type="binding site" evidence="6">
    <location>
        <position position="135"/>
    </location>
    <ligand>
        <name>Mn(2+)</name>
        <dbReference type="ChEBI" id="CHEBI:29035"/>
    </ligand>
</feature>
<evidence type="ECO:0000313" key="12">
    <source>
        <dbReference type="Proteomes" id="UP000252085"/>
    </source>
</evidence>
<dbReference type="PROSITE" id="PS00088">
    <property type="entry name" value="SOD_MN"/>
    <property type="match status" value="1"/>
</dbReference>
<dbReference type="PROSITE" id="PS51318">
    <property type="entry name" value="TAT"/>
    <property type="match status" value="1"/>
</dbReference>
<dbReference type="PANTHER" id="PTHR43595:SF2">
    <property type="entry name" value="SMALL RIBOSOMAL SUBUNIT PROTEIN MS42"/>
    <property type="match status" value="1"/>
</dbReference>
<keyword evidence="5 7" id="KW-0560">Oxidoreductase</keyword>
<evidence type="ECO:0000256" key="7">
    <source>
        <dbReference type="RuleBase" id="RU000414"/>
    </source>
</evidence>
<dbReference type="SUPFAM" id="SSF54719">
    <property type="entry name" value="Fe,Mn superoxide dismutase (SOD), C-terminal domain"/>
    <property type="match status" value="1"/>
</dbReference>
<evidence type="ECO:0000256" key="8">
    <source>
        <dbReference type="SAM" id="SignalP"/>
    </source>
</evidence>
<reference evidence="11 12" key="1">
    <citation type="submission" date="2016-04" db="EMBL/GenBank/DDBJ databases">
        <authorList>
            <person name="Evans L.H."/>
            <person name="Alamgir A."/>
            <person name="Owens N."/>
            <person name="Weber N.D."/>
            <person name="Virtaneva K."/>
            <person name="Barbian K."/>
            <person name="Babar A."/>
            <person name="Rosenke K."/>
        </authorList>
    </citation>
    <scope>NUCLEOTIDE SEQUENCE [LARGE SCALE GENOMIC DNA]</scope>
    <source>
        <strain evidence="11">NIES-2108</strain>
    </source>
</reference>
<proteinExistence type="inferred from homology"/>
<feature type="domain" description="Manganese/iron superoxide dismutase C-terminal" evidence="10">
    <location>
        <begin position="150"/>
        <end position="251"/>
    </location>
</feature>
<comment type="catalytic activity">
    <reaction evidence="7">
        <text>2 superoxide + 2 H(+) = H2O2 + O2</text>
        <dbReference type="Rhea" id="RHEA:20696"/>
        <dbReference type="ChEBI" id="CHEBI:15378"/>
        <dbReference type="ChEBI" id="CHEBI:15379"/>
        <dbReference type="ChEBI" id="CHEBI:16240"/>
        <dbReference type="ChEBI" id="CHEBI:18421"/>
        <dbReference type="EC" id="1.15.1.1"/>
    </reaction>
</comment>
<dbReference type="SUPFAM" id="SSF46609">
    <property type="entry name" value="Fe,Mn superoxide dismutase (SOD), N-terminal domain"/>
    <property type="match status" value="1"/>
</dbReference>
<sequence>MTINRRHLLFLLTAGAGAFALDACALAEKSPNGNTTTPNATANTTPNITANTTGAIQLPPLPYAYEALEPHIDAKTMQFHHDKHHATYVKNLNAALEKHPELKGKTVEELLQKLDSVPQDIRRTVRNNGGGHVNHSMFWQIMKPKGGGEPTGNIASAINQSFGSFAAFKKQFNEAGAGRFGSGWVWLVRNKGGKLEVTTTANQDTPLSAGKYPILGNDVWEHAYYLNYQNRRADYLDAWWNVVNWDEINKRFATASKFA</sequence>